<organism evidence="1 2">
    <name type="scientific">Mycolicibacter sinensis (strain JDM601)</name>
    <name type="common">Mycobacterium sinense</name>
    <dbReference type="NCBI Taxonomy" id="875328"/>
    <lineage>
        <taxon>Bacteria</taxon>
        <taxon>Bacillati</taxon>
        <taxon>Actinomycetota</taxon>
        <taxon>Actinomycetes</taxon>
        <taxon>Mycobacteriales</taxon>
        <taxon>Mycobacteriaceae</taxon>
        <taxon>Mycolicibacter</taxon>
    </lineage>
</organism>
<evidence type="ECO:0000313" key="2">
    <source>
        <dbReference type="Proteomes" id="UP000093985"/>
    </source>
</evidence>
<name>A0A1A2EI24_MYCSD</name>
<dbReference type="EMBL" id="LZIN01000061">
    <property type="protein sequence ID" value="OBG05223.1"/>
    <property type="molecule type" value="Genomic_DNA"/>
</dbReference>
<dbReference type="SUPFAM" id="SSF52540">
    <property type="entry name" value="P-loop containing nucleoside triphosphate hydrolases"/>
    <property type="match status" value="1"/>
</dbReference>
<protein>
    <submittedName>
        <fullName evidence="1">ATPase</fullName>
    </submittedName>
</protein>
<dbReference type="InterPro" id="IPR027417">
    <property type="entry name" value="P-loop_NTPase"/>
</dbReference>
<dbReference type="AlphaFoldDB" id="A0A1A2EI24"/>
<dbReference type="Pfam" id="PF13671">
    <property type="entry name" value="AAA_33"/>
    <property type="match status" value="1"/>
</dbReference>
<proteinExistence type="predicted"/>
<dbReference type="OrthoDB" id="9791543at2"/>
<comment type="caution">
    <text evidence="1">The sequence shown here is derived from an EMBL/GenBank/DDBJ whole genome shotgun (WGS) entry which is preliminary data.</text>
</comment>
<dbReference type="PANTHER" id="PTHR39206">
    <property type="entry name" value="SLL8004 PROTEIN"/>
    <property type="match status" value="1"/>
</dbReference>
<gene>
    <name evidence="1" type="ORF">A5771_10710</name>
</gene>
<dbReference type="Proteomes" id="UP000093985">
    <property type="component" value="Unassembled WGS sequence"/>
</dbReference>
<accession>A0A1A2EI24</accession>
<dbReference type="RefSeq" id="WP_064855502.1">
    <property type="nucleotide sequence ID" value="NZ_LZIM01000042.1"/>
</dbReference>
<sequence length="194" mass="21109">MRRLDLVVGPNGAGKSTFVALTLAPLLPGAPFVNADEIARSRWPDEVAARAYDAARVAAQTRMALIEQGRSFIAETVFSHESKLELIATALAHDYTVVLHAVLIPEALAVQRVRYRVAAGGHAVPEEKIRERYYRLWPLVTEAIGIADVATVYDNSRTTGPKIVAQFAGGAQIGALVWPAWTPEALSQRWRSGP</sequence>
<dbReference type="PANTHER" id="PTHR39206:SF1">
    <property type="entry name" value="SLL8004 PROTEIN"/>
    <property type="match status" value="1"/>
</dbReference>
<reference evidence="2" key="1">
    <citation type="submission" date="2016-06" db="EMBL/GenBank/DDBJ databases">
        <authorList>
            <person name="Sutton G."/>
            <person name="Brinkac L."/>
            <person name="Sanka R."/>
            <person name="Adams M."/>
            <person name="Lau E."/>
            <person name="Mehaffy C."/>
            <person name="Tameris M."/>
            <person name="Hatherill M."/>
            <person name="Hanekom W."/>
            <person name="Mahomed H."/>
            <person name="Mcshane H."/>
        </authorList>
    </citation>
    <scope>NUCLEOTIDE SEQUENCE [LARGE SCALE GENOMIC DNA]</scope>
    <source>
        <strain evidence="2">852014-51077_SCH5608930-a</strain>
    </source>
</reference>
<evidence type="ECO:0000313" key="1">
    <source>
        <dbReference type="EMBL" id="OBG05223.1"/>
    </source>
</evidence>
<dbReference type="Gene3D" id="3.40.50.300">
    <property type="entry name" value="P-loop containing nucleotide triphosphate hydrolases"/>
    <property type="match status" value="1"/>
</dbReference>